<keyword evidence="2" id="KW-1185">Reference proteome</keyword>
<evidence type="ECO:0000313" key="1">
    <source>
        <dbReference type="EMBL" id="KAF9531208.1"/>
    </source>
</evidence>
<evidence type="ECO:0000313" key="2">
    <source>
        <dbReference type="Proteomes" id="UP000807306"/>
    </source>
</evidence>
<dbReference type="AlphaFoldDB" id="A0A9P6ELU1"/>
<name>A0A9P6ELU1_9AGAR</name>
<organism evidence="1 2">
    <name type="scientific">Crepidotus variabilis</name>
    <dbReference type="NCBI Taxonomy" id="179855"/>
    <lineage>
        <taxon>Eukaryota</taxon>
        <taxon>Fungi</taxon>
        <taxon>Dikarya</taxon>
        <taxon>Basidiomycota</taxon>
        <taxon>Agaricomycotina</taxon>
        <taxon>Agaricomycetes</taxon>
        <taxon>Agaricomycetidae</taxon>
        <taxon>Agaricales</taxon>
        <taxon>Agaricineae</taxon>
        <taxon>Crepidotaceae</taxon>
        <taxon>Crepidotus</taxon>
    </lineage>
</organism>
<sequence length="182" mass="20213">MDTVLGKIKRSTWPKALPVTQNILRVPTLVTVIQLDAFPNNSSGLPWPLMKTNASRFWYTASDMSNTASPKERIEKVTISHLISLDRRSRPVNVNKACRQNPKVTKRSPKLTAWTNIPTSWAALTENKQGILEGQSGTAEVLGRVLEASPELVAQDTYRRLKPVKHSDDGRNNLLDAADQGT</sequence>
<comment type="caution">
    <text evidence="1">The sequence shown here is derived from an EMBL/GenBank/DDBJ whole genome shotgun (WGS) entry which is preliminary data.</text>
</comment>
<accession>A0A9P6ELU1</accession>
<gene>
    <name evidence="1" type="ORF">CPB83DRAFT_833797</name>
</gene>
<dbReference type="EMBL" id="MU157836">
    <property type="protein sequence ID" value="KAF9531208.1"/>
    <property type="molecule type" value="Genomic_DNA"/>
</dbReference>
<protein>
    <submittedName>
        <fullName evidence="1">Uncharacterized protein</fullName>
    </submittedName>
</protein>
<proteinExistence type="predicted"/>
<reference evidence="1" key="1">
    <citation type="submission" date="2020-11" db="EMBL/GenBank/DDBJ databases">
        <authorList>
            <consortium name="DOE Joint Genome Institute"/>
            <person name="Ahrendt S."/>
            <person name="Riley R."/>
            <person name="Andreopoulos W."/>
            <person name="Labutti K."/>
            <person name="Pangilinan J."/>
            <person name="Ruiz-Duenas F.J."/>
            <person name="Barrasa J.M."/>
            <person name="Sanchez-Garcia M."/>
            <person name="Camarero S."/>
            <person name="Miyauchi S."/>
            <person name="Serrano A."/>
            <person name="Linde D."/>
            <person name="Babiker R."/>
            <person name="Drula E."/>
            <person name="Ayuso-Fernandez I."/>
            <person name="Pacheco R."/>
            <person name="Padilla G."/>
            <person name="Ferreira P."/>
            <person name="Barriuso J."/>
            <person name="Kellner H."/>
            <person name="Castanera R."/>
            <person name="Alfaro M."/>
            <person name="Ramirez L."/>
            <person name="Pisabarro A.G."/>
            <person name="Kuo A."/>
            <person name="Tritt A."/>
            <person name="Lipzen A."/>
            <person name="He G."/>
            <person name="Yan M."/>
            <person name="Ng V."/>
            <person name="Cullen D."/>
            <person name="Martin F."/>
            <person name="Rosso M.-N."/>
            <person name="Henrissat B."/>
            <person name="Hibbett D."/>
            <person name="Martinez A.T."/>
            <person name="Grigoriev I.V."/>
        </authorList>
    </citation>
    <scope>NUCLEOTIDE SEQUENCE</scope>
    <source>
        <strain evidence="1">CBS 506.95</strain>
    </source>
</reference>
<dbReference type="Proteomes" id="UP000807306">
    <property type="component" value="Unassembled WGS sequence"/>
</dbReference>